<sequence>MKKNASSERIRMPKKDIIHRKSPMFRARGGERKKEKKISLLKRNHSICVFQVAFTDEMAFTEEYLYPSHNSKKELDSKNHFNFPGISESHSFEKRHNWFFPPFAF</sequence>
<accession>A0AAV4T4J8</accession>
<dbReference type="Proteomes" id="UP001054837">
    <property type="component" value="Unassembled WGS sequence"/>
</dbReference>
<dbReference type="EMBL" id="BPLQ01008891">
    <property type="protein sequence ID" value="GIY40149.1"/>
    <property type="molecule type" value="Genomic_DNA"/>
</dbReference>
<organism evidence="1 2">
    <name type="scientific">Caerostris darwini</name>
    <dbReference type="NCBI Taxonomy" id="1538125"/>
    <lineage>
        <taxon>Eukaryota</taxon>
        <taxon>Metazoa</taxon>
        <taxon>Ecdysozoa</taxon>
        <taxon>Arthropoda</taxon>
        <taxon>Chelicerata</taxon>
        <taxon>Arachnida</taxon>
        <taxon>Araneae</taxon>
        <taxon>Araneomorphae</taxon>
        <taxon>Entelegynae</taxon>
        <taxon>Araneoidea</taxon>
        <taxon>Araneidae</taxon>
        <taxon>Caerostris</taxon>
    </lineage>
</organism>
<evidence type="ECO:0000313" key="1">
    <source>
        <dbReference type="EMBL" id="GIY40149.1"/>
    </source>
</evidence>
<reference evidence="1 2" key="1">
    <citation type="submission" date="2021-06" db="EMBL/GenBank/DDBJ databases">
        <title>Caerostris darwini draft genome.</title>
        <authorList>
            <person name="Kono N."/>
            <person name="Arakawa K."/>
        </authorList>
    </citation>
    <scope>NUCLEOTIDE SEQUENCE [LARGE SCALE GENOMIC DNA]</scope>
</reference>
<evidence type="ECO:0008006" key="3">
    <source>
        <dbReference type="Google" id="ProtNLM"/>
    </source>
</evidence>
<comment type="caution">
    <text evidence="1">The sequence shown here is derived from an EMBL/GenBank/DDBJ whole genome shotgun (WGS) entry which is preliminary data.</text>
</comment>
<gene>
    <name evidence="1" type="ORF">CDAR_424091</name>
</gene>
<evidence type="ECO:0000313" key="2">
    <source>
        <dbReference type="Proteomes" id="UP001054837"/>
    </source>
</evidence>
<name>A0AAV4T4J8_9ARAC</name>
<keyword evidence="2" id="KW-1185">Reference proteome</keyword>
<protein>
    <recommendedName>
        <fullName evidence="3">Ycf1</fullName>
    </recommendedName>
</protein>
<dbReference type="AlphaFoldDB" id="A0AAV4T4J8"/>
<proteinExistence type="predicted"/>